<dbReference type="EMBL" id="BJHY01000001">
    <property type="protein sequence ID" value="GDY74093.1"/>
    <property type="molecule type" value="Genomic_DNA"/>
</dbReference>
<dbReference type="GeneID" id="42527459"/>
<sequence length="53" mass="5671">MDYAAMYRQAMADGSTDYAHTIVVSATQAAEAGGVSPEELRDLVNEIKAHEEG</sequence>
<dbReference type="Proteomes" id="UP000299211">
    <property type="component" value="Unassembled WGS sequence"/>
</dbReference>
<accession>A0A4D4M1A0</accession>
<reference evidence="2 3" key="1">
    <citation type="submission" date="2019-04" db="EMBL/GenBank/DDBJ databases">
        <title>Draft genome sequences of Streptomyces avermitilis ATCC 31267.</title>
        <authorList>
            <person name="Komaki H."/>
            <person name="Tamura T."/>
            <person name="Hosoyama A."/>
        </authorList>
    </citation>
    <scope>NUCLEOTIDE SEQUENCE [LARGE SCALE GENOMIC DNA]</scope>
    <source>
        <strain evidence="2 3">ATCC 31267</strain>
    </source>
</reference>
<reference evidence="1 4" key="2">
    <citation type="submission" date="2019-04" db="EMBL/GenBank/DDBJ databases">
        <title>Draft genome sequences of Streptomyces avermitilis NBRC 14893.</title>
        <authorList>
            <person name="Komaki H."/>
            <person name="Tamura T."/>
            <person name="Hosoyama A."/>
        </authorList>
    </citation>
    <scope>NUCLEOTIDE SEQUENCE [LARGE SCALE GENOMIC DNA]</scope>
    <source>
        <strain evidence="1 4">NBRC 14893</strain>
    </source>
</reference>
<dbReference type="EMBL" id="BJHX01000001">
    <property type="protein sequence ID" value="GDY65688.1"/>
    <property type="molecule type" value="Genomic_DNA"/>
</dbReference>
<proteinExistence type="predicted"/>
<evidence type="ECO:0000313" key="2">
    <source>
        <dbReference type="EMBL" id="GDY74093.1"/>
    </source>
</evidence>
<protein>
    <submittedName>
        <fullName evidence="1">Uncharacterized protein</fullName>
    </submittedName>
</protein>
<evidence type="ECO:0000313" key="4">
    <source>
        <dbReference type="Proteomes" id="UP000302139"/>
    </source>
</evidence>
<dbReference type="AlphaFoldDB" id="A0A4D4M1A0"/>
<evidence type="ECO:0000313" key="1">
    <source>
        <dbReference type="EMBL" id="GDY65688.1"/>
    </source>
</evidence>
<evidence type="ECO:0000313" key="3">
    <source>
        <dbReference type="Proteomes" id="UP000299211"/>
    </source>
</evidence>
<name>A0A4D4M1A0_STRAX</name>
<comment type="caution">
    <text evidence="1">The sequence shown here is derived from an EMBL/GenBank/DDBJ whole genome shotgun (WGS) entry which is preliminary data.</text>
</comment>
<organism evidence="1 4">
    <name type="scientific">Streptomyces avermitilis</name>
    <dbReference type="NCBI Taxonomy" id="33903"/>
    <lineage>
        <taxon>Bacteria</taxon>
        <taxon>Bacillati</taxon>
        <taxon>Actinomycetota</taxon>
        <taxon>Actinomycetes</taxon>
        <taxon>Kitasatosporales</taxon>
        <taxon>Streptomycetaceae</taxon>
        <taxon>Streptomyces</taxon>
    </lineage>
</organism>
<dbReference type="RefSeq" id="WP_010986931.1">
    <property type="nucleotide sequence ID" value="NZ_BAABTN010000049.1"/>
</dbReference>
<gene>
    <name evidence="1" type="ORF">SAV14893_050810</name>
    <name evidence="2" type="ORF">SAV31267_035780</name>
</gene>
<dbReference type="Proteomes" id="UP000302139">
    <property type="component" value="Unassembled WGS sequence"/>
</dbReference>